<dbReference type="GO" id="GO:0000381">
    <property type="term" value="P:regulation of alternative mRNA splicing, via spliceosome"/>
    <property type="evidence" value="ECO:0007669"/>
    <property type="project" value="InterPro"/>
</dbReference>
<dbReference type="Proteomes" id="UP000504635">
    <property type="component" value="Unplaced"/>
</dbReference>
<evidence type="ECO:0000259" key="4">
    <source>
        <dbReference type="Pfam" id="PF09745"/>
    </source>
</evidence>
<dbReference type="PANTHER" id="PTHR31938:SF4">
    <property type="entry name" value="NUCLEAR SPECKLE SPLICING REGULATORY PROTEIN 1"/>
    <property type="match status" value="1"/>
</dbReference>
<sequence length="395" mass="45756">MSKQYGLILPNKSKKTPLGTVVRPSIFNDDSDSDTPTVSKPVVYGIVRKQDKIDQQRAIEEDPTVYQYDEIYDEMAQKKVQSKLARKDIDKKPKYISKLLAAADRRKRENEKRIEKQVQKEREAEGETFKDKESFVTSAYKKKLEELKTLEEQERREEYLESIGDVRKQGNLDGFYRHLYDQKINYEDRIKQENESSKEIKQEVDSDEQSKEQSNAPGPSKDASGSDDNETIRNTKSKKRKYRSRKRSDLQSQSESEEEKVEVKKEHLPSNLDADSDFSIDSSSESDKEGKNTNDKKSDQKDGNIEHEGEKLKLPEKGNVLSDNAALAKKNDHRDDKESSEKVDTKEDDDIKDEIKEPPKPKIDIWKKRTVGEAYDEAVKRYFQRKAARDAIECV</sequence>
<feature type="compositionally biased region" description="Basic and acidic residues" evidence="3">
    <location>
        <begin position="285"/>
        <end position="316"/>
    </location>
</feature>
<feature type="compositionally biased region" description="Basic residues" evidence="3">
    <location>
        <begin position="235"/>
        <end position="246"/>
    </location>
</feature>
<feature type="region of interest" description="Disordered" evidence="3">
    <location>
        <begin position="107"/>
        <end position="132"/>
    </location>
</feature>
<evidence type="ECO:0000256" key="2">
    <source>
        <dbReference type="ARBA" id="ARBA00023054"/>
    </source>
</evidence>
<name>A0A6J2X8D7_SITOR</name>
<feature type="compositionally biased region" description="Basic and acidic residues" evidence="3">
    <location>
        <begin position="189"/>
        <end position="211"/>
    </location>
</feature>
<evidence type="ECO:0000313" key="6">
    <source>
        <dbReference type="RefSeq" id="XP_030747493.1"/>
    </source>
</evidence>
<feature type="domain" description="Nuclear speckle splicing regulatory protein 1 N-terminal" evidence="4">
    <location>
        <begin position="54"/>
        <end position="169"/>
    </location>
</feature>
<dbReference type="AlphaFoldDB" id="A0A6J2X8D7"/>
<dbReference type="GeneID" id="115875989"/>
<proteinExistence type="inferred from homology"/>
<evidence type="ECO:0000256" key="3">
    <source>
        <dbReference type="SAM" id="MobiDB-lite"/>
    </source>
</evidence>
<reference evidence="6" key="1">
    <citation type="submission" date="2025-08" db="UniProtKB">
        <authorList>
            <consortium name="RefSeq"/>
        </authorList>
    </citation>
    <scope>IDENTIFICATION</scope>
    <source>
        <tissue evidence="6">Gonads</tissue>
    </source>
</reference>
<organism evidence="5 6">
    <name type="scientific">Sitophilus oryzae</name>
    <name type="common">Rice weevil</name>
    <name type="synonym">Curculio oryzae</name>
    <dbReference type="NCBI Taxonomy" id="7048"/>
    <lineage>
        <taxon>Eukaryota</taxon>
        <taxon>Metazoa</taxon>
        <taxon>Ecdysozoa</taxon>
        <taxon>Arthropoda</taxon>
        <taxon>Hexapoda</taxon>
        <taxon>Insecta</taxon>
        <taxon>Pterygota</taxon>
        <taxon>Neoptera</taxon>
        <taxon>Endopterygota</taxon>
        <taxon>Coleoptera</taxon>
        <taxon>Polyphaga</taxon>
        <taxon>Cucujiformia</taxon>
        <taxon>Curculionidae</taxon>
        <taxon>Dryophthorinae</taxon>
        <taxon>Sitophilus</taxon>
    </lineage>
</organism>
<protein>
    <submittedName>
        <fullName evidence="6">Nuclear speckle splicing regulatory protein 1</fullName>
    </submittedName>
</protein>
<dbReference type="PANTHER" id="PTHR31938">
    <property type="entry name" value="NUCLEAR SPECKLE SPLICING REGULATORY PROTEIN 1"/>
    <property type="match status" value="1"/>
</dbReference>
<dbReference type="InterPro" id="IPR018612">
    <property type="entry name" value="NSRP1_N"/>
</dbReference>
<dbReference type="OrthoDB" id="446635at2759"/>
<gene>
    <name evidence="6" type="primary">LOC115875989</name>
</gene>
<dbReference type="InParanoid" id="A0A6J2X8D7"/>
<keyword evidence="5" id="KW-1185">Reference proteome</keyword>
<feature type="region of interest" description="Disordered" evidence="3">
    <location>
        <begin position="189"/>
        <end position="359"/>
    </location>
</feature>
<accession>A0A6J2X8D7</accession>
<keyword evidence="2" id="KW-0175">Coiled coil</keyword>
<evidence type="ECO:0000313" key="5">
    <source>
        <dbReference type="Proteomes" id="UP000504635"/>
    </source>
</evidence>
<dbReference type="Pfam" id="PF09745">
    <property type="entry name" value="NSRP1_N"/>
    <property type="match status" value="1"/>
</dbReference>
<feature type="compositionally biased region" description="Basic and acidic residues" evidence="3">
    <location>
        <begin position="329"/>
        <end position="345"/>
    </location>
</feature>
<dbReference type="KEGG" id="soy:115875989"/>
<dbReference type="FunCoup" id="A0A6J2X8D7">
    <property type="interactions" value="248"/>
</dbReference>
<evidence type="ECO:0000256" key="1">
    <source>
        <dbReference type="ARBA" id="ARBA00010126"/>
    </source>
</evidence>
<dbReference type="InterPro" id="IPR042816">
    <property type="entry name" value="Nsrp1"/>
</dbReference>
<dbReference type="RefSeq" id="XP_030747493.1">
    <property type="nucleotide sequence ID" value="XM_030891633.1"/>
</dbReference>
<comment type="similarity">
    <text evidence="1">Belongs to the NSRP1 family.</text>
</comment>